<evidence type="ECO:0000313" key="2">
    <source>
        <dbReference type="Proteomes" id="UP000824159"/>
    </source>
</evidence>
<dbReference type="EMBL" id="DVLX01000007">
    <property type="protein sequence ID" value="HIT98705.1"/>
    <property type="molecule type" value="Genomic_DNA"/>
</dbReference>
<reference evidence="1" key="1">
    <citation type="submission" date="2020-10" db="EMBL/GenBank/DDBJ databases">
        <authorList>
            <person name="Gilroy R."/>
        </authorList>
    </citation>
    <scope>NUCLEOTIDE SEQUENCE</scope>
    <source>
        <strain evidence="1">CHK176-22527</strain>
    </source>
</reference>
<sequence length="95" mass="10864">MNYWAWGGKYIGSRSGEYLYSSTGNPIGVFCENELYDFSGKYIGEIRNGNRIIVNRSSKNKRRFGRCKPCRKCGCSYCDYAGYAMLAGYEDFSIE</sequence>
<proteinExistence type="predicted"/>
<organism evidence="1 2">
    <name type="scientific">Candidatus Allocopromorpha excrementavium</name>
    <dbReference type="NCBI Taxonomy" id="2840741"/>
    <lineage>
        <taxon>Bacteria</taxon>
        <taxon>Bacillati</taxon>
        <taxon>Bacillota</taxon>
        <taxon>Clostridia</taxon>
        <taxon>Eubacteriales</taxon>
        <taxon>Eubacteriaceae</taxon>
        <taxon>Eubacteriaceae incertae sedis</taxon>
        <taxon>Candidatus Allocopromorpha</taxon>
    </lineage>
</organism>
<accession>A0A9D1KV40</accession>
<dbReference type="AlphaFoldDB" id="A0A9D1KV40"/>
<protein>
    <submittedName>
        <fullName evidence="1">Uncharacterized protein</fullName>
    </submittedName>
</protein>
<dbReference type="Proteomes" id="UP000824159">
    <property type="component" value="Unassembled WGS sequence"/>
</dbReference>
<reference evidence="1" key="2">
    <citation type="journal article" date="2021" name="PeerJ">
        <title>Extensive microbial diversity within the chicken gut microbiome revealed by metagenomics and culture.</title>
        <authorList>
            <person name="Gilroy R."/>
            <person name="Ravi A."/>
            <person name="Getino M."/>
            <person name="Pursley I."/>
            <person name="Horton D.L."/>
            <person name="Alikhan N.F."/>
            <person name="Baker D."/>
            <person name="Gharbi K."/>
            <person name="Hall N."/>
            <person name="Watson M."/>
            <person name="Adriaenssens E.M."/>
            <person name="Foster-Nyarko E."/>
            <person name="Jarju S."/>
            <person name="Secka A."/>
            <person name="Antonio M."/>
            <person name="Oren A."/>
            <person name="Chaudhuri R.R."/>
            <person name="La Ragione R."/>
            <person name="Hildebrand F."/>
            <person name="Pallen M.J."/>
        </authorList>
    </citation>
    <scope>NUCLEOTIDE SEQUENCE</scope>
    <source>
        <strain evidence="1">CHK176-22527</strain>
    </source>
</reference>
<name>A0A9D1KV40_9FIRM</name>
<comment type="caution">
    <text evidence="1">The sequence shown here is derived from an EMBL/GenBank/DDBJ whole genome shotgun (WGS) entry which is preliminary data.</text>
</comment>
<gene>
    <name evidence="1" type="ORF">IAD12_00430</name>
</gene>
<evidence type="ECO:0000313" key="1">
    <source>
        <dbReference type="EMBL" id="HIT98705.1"/>
    </source>
</evidence>